<feature type="signal peptide" evidence="1">
    <location>
        <begin position="1"/>
        <end position="20"/>
    </location>
</feature>
<keyword evidence="3" id="KW-1185">Reference proteome</keyword>
<reference evidence="2 3" key="1">
    <citation type="submission" date="2023-04" db="EMBL/GenBank/DDBJ databases">
        <title>Spirochaete genome identified in red abalone sample constitutes a novel genus.</title>
        <authorList>
            <person name="Sharma S.P."/>
            <person name="Purcell C.M."/>
            <person name="Hyde J.R."/>
            <person name="Severin A.J."/>
        </authorList>
    </citation>
    <scope>NUCLEOTIDE SEQUENCE [LARGE SCALE GENOMIC DNA]</scope>
    <source>
        <strain evidence="2 3">SP-2023</strain>
    </source>
</reference>
<proteinExistence type="predicted"/>
<gene>
    <name evidence="2" type="ORF">P0082_08890</name>
</gene>
<dbReference type="InterPro" id="IPR011042">
    <property type="entry name" value="6-blade_b-propeller_TolB-like"/>
</dbReference>
<protein>
    <recommendedName>
        <fullName evidence="4">SMP-30/Gluconolactonase/LRE-like region domain-containing protein</fullName>
    </recommendedName>
</protein>
<dbReference type="PANTHER" id="PTHR31460:SF3">
    <property type="entry name" value="MESOCENTIN"/>
    <property type="match status" value="1"/>
</dbReference>
<dbReference type="RefSeq" id="WP_326926779.1">
    <property type="nucleotide sequence ID" value="NZ_CP123443.1"/>
</dbReference>
<dbReference type="InterPro" id="IPR053224">
    <property type="entry name" value="Sensory_adhesion_molecule"/>
</dbReference>
<dbReference type="SUPFAM" id="SSF63829">
    <property type="entry name" value="Calcium-dependent phosphotriesterase"/>
    <property type="match status" value="1"/>
</dbReference>
<evidence type="ECO:0000256" key="1">
    <source>
        <dbReference type="SAM" id="SignalP"/>
    </source>
</evidence>
<evidence type="ECO:0008006" key="4">
    <source>
        <dbReference type="Google" id="ProtNLM"/>
    </source>
</evidence>
<accession>A0ABY8MHC9</accession>
<sequence length="319" mass="34355">MKKFIGFLGIPLLASMVFMACTSSVTRPSEVIFTSENLFPEGVAALPDGSGFLVSSLTKGTLGKVDWEGNYTLWATHPTLVSTFGIKVDAARGLVFVANGDPGISEKRDSGATPAKMAGLGIFRLKDAGFVKYIDLAELAGDEGGHVANDMVISPNGDVYITDSFSPIIYKVDRDFQASIFVRNEEHWSGEGFSLNGLIYDNGYLVVLKYNSGELFRVSTENPEDIHRIPLANPILGADGAVLADNKLYISAGMSHNKLYVFESGDQWNSVNVLDTKDLAANVTPTTITSLGSQVYFIDAKLDTLFSGGSEQVFSISAY</sequence>
<name>A0ABY8MHC9_9SPIO</name>
<dbReference type="EMBL" id="CP123443">
    <property type="protein sequence ID" value="WGK68593.1"/>
    <property type="molecule type" value="Genomic_DNA"/>
</dbReference>
<dbReference type="PANTHER" id="PTHR31460">
    <property type="match status" value="1"/>
</dbReference>
<evidence type="ECO:0000313" key="3">
    <source>
        <dbReference type="Proteomes" id="UP001228690"/>
    </source>
</evidence>
<dbReference type="Gene3D" id="2.120.10.30">
    <property type="entry name" value="TolB, C-terminal domain"/>
    <property type="match status" value="1"/>
</dbReference>
<organism evidence="2 3">
    <name type="scientific">Candidatus Haliotispira prima</name>
    <dbReference type="NCBI Taxonomy" id="3034016"/>
    <lineage>
        <taxon>Bacteria</taxon>
        <taxon>Pseudomonadati</taxon>
        <taxon>Spirochaetota</taxon>
        <taxon>Spirochaetia</taxon>
        <taxon>Spirochaetales</taxon>
        <taxon>Spirochaetaceae</taxon>
        <taxon>Candidatus Haliotispira</taxon>
    </lineage>
</organism>
<dbReference type="Proteomes" id="UP001228690">
    <property type="component" value="Chromosome"/>
</dbReference>
<keyword evidence="1" id="KW-0732">Signal</keyword>
<feature type="chain" id="PRO_5047077237" description="SMP-30/Gluconolactonase/LRE-like region domain-containing protein" evidence="1">
    <location>
        <begin position="21"/>
        <end position="319"/>
    </location>
</feature>
<dbReference type="PROSITE" id="PS51257">
    <property type="entry name" value="PROKAR_LIPOPROTEIN"/>
    <property type="match status" value="1"/>
</dbReference>
<evidence type="ECO:0000313" key="2">
    <source>
        <dbReference type="EMBL" id="WGK68593.1"/>
    </source>
</evidence>